<evidence type="ECO:0000313" key="2">
    <source>
        <dbReference type="EMBL" id="SJN22118.1"/>
    </source>
</evidence>
<keyword evidence="2" id="KW-0413">Isomerase</keyword>
<protein>
    <submittedName>
        <fullName evidence="2">FKBP-type peptidyl-prolyl cis-trans isomerases 1</fullName>
    </submittedName>
</protein>
<sequence>MRKSTAALSALALSAFVLTGCSSAPTFDGVACDRDSSATLASSVQVSGDIGAPAASLEAQVRTGHMTYTDLIVGDGRAISSDAQSAIMTRVLLNGDTGAQIHAAVNLWSPESADAELPGVDKALECATAGSRVAVALPAKDLPEGMAAQVGIGDNGSLVAIYDIQYTLRPKAEGRDVFNDARGLPTVVRAPDGRPGIIIPDSAAPEKAVVQTLIEGDGETVADGTPLFLHTAVRWADRSVAGTTWDSGPIFDTSKLPEDALKAISEATVGSQLLVVVPGEGGDATAYVIDVLGIVPAELLQK</sequence>
<dbReference type="AlphaFoldDB" id="A0A1R4IQW3"/>
<name>A0A1R4IQW3_9MICO</name>
<feature type="chain" id="PRO_5012277793" evidence="1">
    <location>
        <begin position="25"/>
        <end position="302"/>
    </location>
</feature>
<dbReference type="EMBL" id="FUKO01000012">
    <property type="protein sequence ID" value="SJN22118.1"/>
    <property type="molecule type" value="Genomic_DNA"/>
</dbReference>
<gene>
    <name evidence="2" type="ORF">FM104_03350</name>
</gene>
<proteinExistence type="predicted"/>
<feature type="signal peptide" evidence="1">
    <location>
        <begin position="1"/>
        <end position="24"/>
    </location>
</feature>
<dbReference type="PROSITE" id="PS51257">
    <property type="entry name" value="PROKAR_LIPOPROTEIN"/>
    <property type="match status" value="1"/>
</dbReference>
<evidence type="ECO:0000313" key="3">
    <source>
        <dbReference type="Proteomes" id="UP000196320"/>
    </source>
</evidence>
<reference evidence="2 3" key="1">
    <citation type="submission" date="2017-02" db="EMBL/GenBank/DDBJ databases">
        <authorList>
            <person name="Peterson S.W."/>
        </authorList>
    </citation>
    <scope>NUCLEOTIDE SEQUENCE [LARGE SCALE GENOMIC DNA]</scope>
    <source>
        <strain evidence="2 3">B Mb 05.01</strain>
    </source>
</reference>
<accession>A0A1R4IQW3</accession>
<dbReference type="GO" id="GO:0016853">
    <property type="term" value="F:isomerase activity"/>
    <property type="evidence" value="ECO:0007669"/>
    <property type="project" value="UniProtKB-KW"/>
</dbReference>
<dbReference type="OrthoDB" id="25996at2"/>
<organism evidence="2 3">
    <name type="scientific">Microbacterium esteraromaticum</name>
    <dbReference type="NCBI Taxonomy" id="57043"/>
    <lineage>
        <taxon>Bacteria</taxon>
        <taxon>Bacillati</taxon>
        <taxon>Actinomycetota</taxon>
        <taxon>Actinomycetes</taxon>
        <taxon>Micrococcales</taxon>
        <taxon>Microbacteriaceae</taxon>
        <taxon>Microbacterium</taxon>
    </lineage>
</organism>
<keyword evidence="3" id="KW-1185">Reference proteome</keyword>
<dbReference type="RefSeq" id="WP_087130055.1">
    <property type="nucleotide sequence ID" value="NZ_FUKO01000012.1"/>
</dbReference>
<evidence type="ECO:0000256" key="1">
    <source>
        <dbReference type="SAM" id="SignalP"/>
    </source>
</evidence>
<dbReference type="Proteomes" id="UP000196320">
    <property type="component" value="Unassembled WGS sequence"/>
</dbReference>
<keyword evidence="1" id="KW-0732">Signal</keyword>